<evidence type="ECO:0000256" key="3">
    <source>
        <dbReference type="ARBA" id="ARBA00022475"/>
    </source>
</evidence>
<keyword evidence="4 8" id="KW-0812">Transmembrane</keyword>
<evidence type="ECO:0000256" key="2">
    <source>
        <dbReference type="ARBA" id="ARBA00006448"/>
    </source>
</evidence>
<protein>
    <recommendedName>
        <fullName evidence="9">YetF C-terminal domain-containing protein</fullName>
    </recommendedName>
</protein>
<dbReference type="Gene3D" id="3.30.240.20">
    <property type="entry name" value="bsu07140 like domains"/>
    <property type="match status" value="1"/>
</dbReference>
<dbReference type="GO" id="GO:0005886">
    <property type="term" value="C:plasma membrane"/>
    <property type="evidence" value="ECO:0007669"/>
    <property type="project" value="UniProtKB-SubCell"/>
</dbReference>
<sequence>MDLGLFGGWGSMVGALIEAVVFYFYAIVLLRLAGKTTVGTARIFDFVSTVAMGTMIGSTIISSSIALTTGLVGLTALVALQWAVAFASSRSGRFYRITTNTPRLLFDGSRFLDENLNDERITREDVKAKIRQSGHPTLESVAAVVLETTGEVAVISSSVPTKSAQPDESLMGPVARG</sequence>
<reference evidence="10" key="1">
    <citation type="submission" date="2020-02" db="EMBL/GenBank/DDBJ databases">
        <authorList>
            <person name="Meier V. D."/>
        </authorList>
    </citation>
    <scope>NUCLEOTIDE SEQUENCE</scope>
    <source>
        <strain evidence="10">AVDCRST_MAG05</strain>
    </source>
</reference>
<name>A0A6J4RJ46_9ACTN</name>
<feature type="transmembrane region" description="Helical" evidence="8">
    <location>
        <begin position="42"/>
        <end position="61"/>
    </location>
</feature>
<evidence type="ECO:0000313" key="10">
    <source>
        <dbReference type="EMBL" id="CAA9467488.1"/>
    </source>
</evidence>
<dbReference type="InterPro" id="IPR023090">
    <property type="entry name" value="UPF0702_alpha/beta_dom_sf"/>
</dbReference>
<dbReference type="AlphaFoldDB" id="A0A6J4RJ46"/>
<proteinExistence type="inferred from homology"/>
<dbReference type="InterPro" id="IPR007353">
    <property type="entry name" value="DUF421"/>
</dbReference>
<evidence type="ECO:0000256" key="8">
    <source>
        <dbReference type="SAM" id="Phobius"/>
    </source>
</evidence>
<accession>A0A6J4RJ46</accession>
<feature type="transmembrane region" description="Helical" evidence="8">
    <location>
        <begin position="6"/>
        <end position="30"/>
    </location>
</feature>
<evidence type="ECO:0000259" key="9">
    <source>
        <dbReference type="Pfam" id="PF04239"/>
    </source>
</evidence>
<dbReference type="EMBL" id="CADCVM010000029">
    <property type="protein sequence ID" value="CAA9467488.1"/>
    <property type="molecule type" value="Genomic_DNA"/>
</dbReference>
<feature type="region of interest" description="Disordered" evidence="7">
    <location>
        <begin position="158"/>
        <end position="177"/>
    </location>
</feature>
<keyword evidence="3" id="KW-1003">Cell membrane</keyword>
<feature type="domain" description="YetF C-terminal" evidence="9">
    <location>
        <begin position="91"/>
        <end position="159"/>
    </location>
</feature>
<comment type="similarity">
    <text evidence="2">Belongs to the UPF0702 family.</text>
</comment>
<feature type="transmembrane region" description="Helical" evidence="8">
    <location>
        <begin position="67"/>
        <end position="87"/>
    </location>
</feature>
<comment type="subcellular location">
    <subcellularLocation>
        <location evidence="1">Cell membrane</location>
        <topology evidence="1">Multi-pass membrane protein</topology>
    </subcellularLocation>
</comment>
<keyword evidence="5 8" id="KW-1133">Transmembrane helix</keyword>
<evidence type="ECO:0000256" key="5">
    <source>
        <dbReference type="ARBA" id="ARBA00022989"/>
    </source>
</evidence>
<evidence type="ECO:0000256" key="4">
    <source>
        <dbReference type="ARBA" id="ARBA00022692"/>
    </source>
</evidence>
<dbReference type="PANTHER" id="PTHR34582:SF6">
    <property type="entry name" value="UPF0702 TRANSMEMBRANE PROTEIN YCAP"/>
    <property type="match status" value="1"/>
</dbReference>
<keyword evidence="6 8" id="KW-0472">Membrane</keyword>
<dbReference type="PANTHER" id="PTHR34582">
    <property type="entry name" value="UPF0702 TRANSMEMBRANE PROTEIN YCAP"/>
    <property type="match status" value="1"/>
</dbReference>
<evidence type="ECO:0000256" key="1">
    <source>
        <dbReference type="ARBA" id="ARBA00004651"/>
    </source>
</evidence>
<dbReference type="Pfam" id="PF04239">
    <property type="entry name" value="DUF421"/>
    <property type="match status" value="1"/>
</dbReference>
<gene>
    <name evidence="10" type="ORF">AVDCRST_MAG05-199</name>
</gene>
<evidence type="ECO:0000256" key="7">
    <source>
        <dbReference type="SAM" id="MobiDB-lite"/>
    </source>
</evidence>
<evidence type="ECO:0000256" key="6">
    <source>
        <dbReference type="ARBA" id="ARBA00023136"/>
    </source>
</evidence>
<organism evidence="10">
    <name type="scientific">uncultured Rubrobacteraceae bacterium</name>
    <dbReference type="NCBI Taxonomy" id="349277"/>
    <lineage>
        <taxon>Bacteria</taxon>
        <taxon>Bacillati</taxon>
        <taxon>Actinomycetota</taxon>
        <taxon>Rubrobacteria</taxon>
        <taxon>Rubrobacterales</taxon>
        <taxon>Rubrobacteraceae</taxon>
        <taxon>environmental samples</taxon>
    </lineage>
</organism>